<gene>
    <name evidence="1" type="ORF">B0I32_127149</name>
</gene>
<evidence type="ECO:0000313" key="2">
    <source>
        <dbReference type="Proteomes" id="UP000238312"/>
    </source>
</evidence>
<dbReference type="RefSeq" id="WP_146178563.1">
    <property type="nucleotide sequence ID" value="NZ_PVNG01000027.1"/>
</dbReference>
<accession>A0A2T0M7P8</accession>
<reference evidence="1 2" key="1">
    <citation type="submission" date="2018-03" db="EMBL/GenBank/DDBJ databases">
        <title>Genomic Encyclopedia of Type Strains, Phase III (KMG-III): the genomes of soil and plant-associated and newly described type strains.</title>
        <authorList>
            <person name="Whitman W."/>
        </authorList>
    </citation>
    <scope>NUCLEOTIDE SEQUENCE [LARGE SCALE GENOMIC DNA]</scope>
    <source>
        <strain evidence="1 2">CGMCC 4.7104</strain>
    </source>
</reference>
<comment type="caution">
    <text evidence="1">The sequence shown here is derived from an EMBL/GenBank/DDBJ whole genome shotgun (WGS) entry which is preliminary data.</text>
</comment>
<name>A0A2T0M7P8_9ACTN</name>
<dbReference type="EMBL" id="PVNG01000027">
    <property type="protein sequence ID" value="PRX53560.1"/>
    <property type="molecule type" value="Genomic_DNA"/>
</dbReference>
<evidence type="ECO:0000313" key="1">
    <source>
        <dbReference type="EMBL" id="PRX53560.1"/>
    </source>
</evidence>
<dbReference type="InterPro" id="IPR045592">
    <property type="entry name" value="DUF6461"/>
</dbReference>
<dbReference type="AlphaFoldDB" id="A0A2T0M7P8"/>
<dbReference type="Pfam" id="PF20062">
    <property type="entry name" value="DUF6461"/>
    <property type="match status" value="1"/>
</dbReference>
<organism evidence="1 2">
    <name type="scientific">Nonomuraea fuscirosea</name>
    <dbReference type="NCBI Taxonomy" id="1291556"/>
    <lineage>
        <taxon>Bacteria</taxon>
        <taxon>Bacillati</taxon>
        <taxon>Actinomycetota</taxon>
        <taxon>Actinomycetes</taxon>
        <taxon>Streptosporangiales</taxon>
        <taxon>Streptosporangiaceae</taxon>
        <taxon>Nonomuraea</taxon>
    </lineage>
</organism>
<proteinExistence type="predicted"/>
<dbReference type="Proteomes" id="UP000238312">
    <property type="component" value="Unassembled WGS sequence"/>
</dbReference>
<dbReference type="OrthoDB" id="4460129at2"/>
<keyword evidence="2" id="KW-1185">Reference proteome</keyword>
<protein>
    <submittedName>
        <fullName evidence="1">Uncharacterized protein</fullName>
    </submittedName>
</protein>
<sequence>MQPVPDELVPMMRDLDTRYPDSADPHEGPMFLLAEHLTGIKLTPHLLEQATYHYGVVPEPEGDLLAW</sequence>